<feature type="transmembrane region" description="Helical" evidence="1">
    <location>
        <begin position="7"/>
        <end position="27"/>
    </location>
</feature>
<dbReference type="EMBL" id="JAUDDW010000004">
    <property type="protein sequence ID" value="MDM8265923.1"/>
    <property type="molecule type" value="Genomic_DNA"/>
</dbReference>
<keyword evidence="1" id="KW-0812">Transmembrane</keyword>
<evidence type="ECO:0000313" key="2">
    <source>
        <dbReference type="EMBL" id="MDM8265923.1"/>
    </source>
</evidence>
<keyword evidence="1" id="KW-0472">Membrane</keyword>
<dbReference type="RefSeq" id="WP_289585744.1">
    <property type="nucleotide sequence ID" value="NZ_JAUDDW010000004.1"/>
</dbReference>
<comment type="caution">
    <text evidence="2">The sequence shown here is derived from an EMBL/GenBank/DDBJ whole genome shotgun (WGS) entry which is preliminary data.</text>
</comment>
<dbReference type="Pfam" id="PF07314">
    <property type="entry name" value="Lit"/>
    <property type="match status" value="1"/>
</dbReference>
<dbReference type="InterPro" id="IPR010178">
    <property type="entry name" value="Lit"/>
</dbReference>
<feature type="transmembrane region" description="Helical" evidence="1">
    <location>
        <begin position="176"/>
        <end position="199"/>
    </location>
</feature>
<organism evidence="2 3">
    <name type="scientific">Limosilactobacillus pontis</name>
    <dbReference type="NCBI Taxonomy" id="35787"/>
    <lineage>
        <taxon>Bacteria</taxon>
        <taxon>Bacillati</taxon>
        <taxon>Bacillota</taxon>
        <taxon>Bacilli</taxon>
        <taxon>Lactobacillales</taxon>
        <taxon>Lactobacillaceae</taxon>
        <taxon>Limosilactobacillus</taxon>
    </lineage>
</organism>
<evidence type="ECO:0000313" key="3">
    <source>
        <dbReference type="Proteomes" id="UP001529343"/>
    </source>
</evidence>
<accession>A0ABT7UW53</accession>
<evidence type="ECO:0000256" key="1">
    <source>
        <dbReference type="SAM" id="Phobius"/>
    </source>
</evidence>
<feature type="transmembrane region" description="Helical" evidence="1">
    <location>
        <begin position="120"/>
        <end position="139"/>
    </location>
</feature>
<protein>
    <submittedName>
        <fullName evidence="2">TIGR01906 family membrane protein</fullName>
    </submittedName>
</protein>
<keyword evidence="3" id="KW-1185">Reference proteome</keyword>
<keyword evidence="1" id="KW-1133">Transmembrane helix</keyword>
<name>A0ABT7UW53_9LACO</name>
<dbReference type="NCBIfam" id="TIGR01906">
    <property type="entry name" value="integ_TIGR01906"/>
    <property type="match status" value="1"/>
</dbReference>
<gene>
    <name evidence="2" type="ORF">QUW44_01895</name>
</gene>
<dbReference type="Proteomes" id="UP001529343">
    <property type="component" value="Unassembled WGS sequence"/>
</dbReference>
<proteinExistence type="predicted"/>
<reference evidence="3" key="1">
    <citation type="submission" date="2023-06" db="EMBL/GenBank/DDBJ databases">
        <title>Identification and characterization of horizontal gene transfer across gut microbiota members of farm animals based on homology search.</title>
        <authorList>
            <person name="Zeman M."/>
            <person name="Kubasova T."/>
            <person name="Jahodarova E."/>
            <person name="Nykrynova M."/>
            <person name="Rychlik I."/>
        </authorList>
    </citation>
    <scope>NUCLEOTIDE SEQUENCE [LARGE SCALE GENOMIC DNA]</scope>
    <source>
        <strain evidence="3">161_Gplus</strain>
    </source>
</reference>
<feature type="transmembrane region" description="Helical" evidence="1">
    <location>
        <begin position="89"/>
        <end position="108"/>
    </location>
</feature>
<reference evidence="2 3" key="2">
    <citation type="submission" date="2023-06" db="EMBL/GenBank/DDBJ databases">
        <authorList>
            <person name="Zeman M."/>
            <person name="Kubasova T."/>
            <person name="Jahodarova E."/>
            <person name="Nykrynova M."/>
            <person name="Rychlik I."/>
        </authorList>
    </citation>
    <scope>NUCLEOTIDE SEQUENCE [LARGE SCALE GENOMIC DNA]</scope>
    <source>
        <strain evidence="2 3">161_Gplus</strain>
    </source>
</reference>
<sequence>MNKQLRAIVTVILCVLTAIGVALFITVNLSPLFIHVSAAAPLCLTRGQVQTDYWRLLAYLELPWVRHLQLQSIPITAQALIHFRDVRHLLLIGELVSGVSLVITIWLVHKQKRQGQLWRLLLPLKWSLYLIVMLAWLPLINFSADFVAMHRVLFTNHDWLFSPQRDPIILLMPEQFFWHLFMIWLVVALLLIGTLWEWLMFELGLPKLRTNKANNRRD</sequence>